<reference evidence="2 3" key="1">
    <citation type="submission" date="2016-11" db="EMBL/GenBank/DDBJ databases">
        <title>Sphingorhabdus sp. LPB0140, isolated from marine environment.</title>
        <authorList>
            <person name="Kim E."/>
            <person name="Yi H."/>
        </authorList>
    </citation>
    <scope>NUCLEOTIDE SEQUENCE [LARGE SCALE GENOMIC DNA]</scope>
    <source>
        <strain evidence="2 3">LPB0140</strain>
    </source>
</reference>
<feature type="region of interest" description="Disordered" evidence="1">
    <location>
        <begin position="16"/>
        <end position="51"/>
    </location>
</feature>
<gene>
    <name evidence="2" type="ORF">LPB140_03730</name>
</gene>
<feature type="compositionally biased region" description="Acidic residues" evidence="1">
    <location>
        <begin position="34"/>
        <end position="44"/>
    </location>
</feature>
<keyword evidence="3" id="KW-1185">Reference proteome</keyword>
<protein>
    <submittedName>
        <fullName evidence="2">Uncharacterized protein</fullName>
    </submittedName>
</protein>
<feature type="region of interest" description="Disordered" evidence="1">
    <location>
        <begin position="240"/>
        <end position="264"/>
    </location>
</feature>
<sequence>MPGFGSLSSDIASDSLNDQYVSYDDQASEHPVEEESVIETEDAAIEPPRPVTGDERRMQVRAYNFWTSQLGEEQFPSVEDLDPSSEEDFAEYSVLLDFTSGIENPSLSYIGEKLRMECGLEAETTYLDQVPARSLLSRITDHYLQIIANRAPIGFEAEFINEAGKNIMYRGILLPYSSDFDTIDFIYGVINWKEGAEEVVSDELQLEVEQAISQPAPKRNVEQPIWAEGPTSGLLSAEHEQSYDSHAGQNAPHHPRQNDGYSHDADNAYDVLEEILDEQSSLADWLHGARMFADNAKGADQRSRDALYQAIGRAYDFSLVAALHDDDLKEMLEDAGIKQQARAPMTPIVKLIFGADYDKTRITEFSAALEFGHRNAVQMGAMGGFISGYEGGLKGILKAERMARKVARGGHIAPQKTDPRAKLRTARARNLSEFAGSGDEFILLVARRDDLGELSLVGAVEADQNLTEKALENTITD</sequence>
<name>A0A1L3JER2_9SPHN</name>
<dbReference type="KEGG" id="sphl:LPB140_03730"/>
<accession>A0A1L3JER2</accession>
<dbReference type="AlphaFoldDB" id="A0A1L3JER2"/>
<dbReference type="Proteomes" id="UP000242561">
    <property type="component" value="Chromosome"/>
</dbReference>
<proteinExistence type="predicted"/>
<evidence type="ECO:0000313" key="3">
    <source>
        <dbReference type="Proteomes" id="UP000242561"/>
    </source>
</evidence>
<dbReference type="EMBL" id="CP018154">
    <property type="protein sequence ID" value="APG63543.1"/>
    <property type="molecule type" value="Genomic_DNA"/>
</dbReference>
<organism evidence="2 3">
    <name type="scientific">Sphingorhabdus lutea</name>
    <dbReference type="NCBI Taxonomy" id="1913578"/>
    <lineage>
        <taxon>Bacteria</taxon>
        <taxon>Pseudomonadati</taxon>
        <taxon>Pseudomonadota</taxon>
        <taxon>Alphaproteobacteria</taxon>
        <taxon>Sphingomonadales</taxon>
        <taxon>Sphingomonadaceae</taxon>
        <taxon>Sphingorhabdus</taxon>
    </lineage>
</organism>
<evidence type="ECO:0000256" key="1">
    <source>
        <dbReference type="SAM" id="MobiDB-lite"/>
    </source>
</evidence>
<evidence type="ECO:0000313" key="2">
    <source>
        <dbReference type="EMBL" id="APG63543.1"/>
    </source>
</evidence>